<evidence type="ECO:0000256" key="1">
    <source>
        <dbReference type="SAM" id="MobiDB-lite"/>
    </source>
</evidence>
<protein>
    <recommendedName>
        <fullName evidence="4">C2H2-type domain-containing protein</fullName>
    </recommendedName>
</protein>
<keyword evidence="3" id="KW-1185">Reference proteome</keyword>
<dbReference type="PANTHER" id="PTHR38166:SF1">
    <property type="entry name" value="C2H2-TYPE DOMAIN-CONTAINING PROTEIN"/>
    <property type="match status" value="1"/>
</dbReference>
<evidence type="ECO:0000313" key="2">
    <source>
        <dbReference type="EMBL" id="KAK3361461.1"/>
    </source>
</evidence>
<organism evidence="2 3">
    <name type="scientific">Lasiosphaeria ovina</name>
    <dbReference type="NCBI Taxonomy" id="92902"/>
    <lineage>
        <taxon>Eukaryota</taxon>
        <taxon>Fungi</taxon>
        <taxon>Dikarya</taxon>
        <taxon>Ascomycota</taxon>
        <taxon>Pezizomycotina</taxon>
        <taxon>Sordariomycetes</taxon>
        <taxon>Sordariomycetidae</taxon>
        <taxon>Sordariales</taxon>
        <taxon>Lasiosphaeriaceae</taxon>
        <taxon>Lasiosphaeria</taxon>
    </lineage>
</organism>
<evidence type="ECO:0008006" key="4">
    <source>
        <dbReference type="Google" id="ProtNLM"/>
    </source>
</evidence>
<gene>
    <name evidence="2" type="ORF">B0T24DRAFT_538699</name>
</gene>
<accession>A0AAE0MY76</accession>
<dbReference type="PANTHER" id="PTHR38166">
    <property type="entry name" value="C2H2-TYPE DOMAIN-CONTAINING PROTEIN-RELATED"/>
    <property type="match status" value="1"/>
</dbReference>
<feature type="compositionally biased region" description="Basic and acidic residues" evidence="1">
    <location>
        <begin position="12"/>
        <end position="21"/>
    </location>
</feature>
<dbReference type="AlphaFoldDB" id="A0AAE0MY76"/>
<dbReference type="EMBL" id="JAULSN010000011">
    <property type="protein sequence ID" value="KAK3361461.1"/>
    <property type="molecule type" value="Genomic_DNA"/>
</dbReference>
<dbReference type="Proteomes" id="UP001287356">
    <property type="component" value="Unassembled WGS sequence"/>
</dbReference>
<feature type="compositionally biased region" description="Polar residues" evidence="1">
    <location>
        <begin position="27"/>
        <end position="37"/>
    </location>
</feature>
<proteinExistence type="predicted"/>
<evidence type="ECO:0000313" key="3">
    <source>
        <dbReference type="Proteomes" id="UP001287356"/>
    </source>
</evidence>
<name>A0AAE0MY76_9PEZI</name>
<comment type="caution">
    <text evidence="2">The sequence shown here is derived from an EMBL/GenBank/DDBJ whole genome shotgun (WGS) entry which is preliminary data.</text>
</comment>
<sequence>MPFHEQPAGDELANRERRDQAGRIQEGSVTTGPFQHNSDIRTETKRRRSGGDLPSDEDSDGERPTRAPSRAPVSRLLLPRGKKLACPFRKHDQVTYSLAAHRSCAASSWGSVHRVKEHLYRCHLPIYCPRCKAVFKTKTARDNHLNVEAAAICQAQDCLPEGMTNEQETQLRSKKRMSRAQTEEDKWCNVYVLLFPNEAIPSPYFEPVETTGSISPKSHSFQECEGFVRRQVPLLVHDTILEMARLDMQRIEEHLLNSLPGIIQDCVATAFTQYRETRQDAARDGPEQIQQHLSSRDGLESELGNDVAPVAGDVAVPQLTAGAMDNNAELSATGEGAMPMPLSLDFLDALYGAPPSLEEDTVAMSFPELRITTSDSTETDSGYTSGLICSICNGDFCVCSLEKEAENDWLRWI</sequence>
<reference evidence="2" key="1">
    <citation type="journal article" date="2023" name="Mol. Phylogenet. Evol.">
        <title>Genome-scale phylogeny and comparative genomics of the fungal order Sordariales.</title>
        <authorList>
            <person name="Hensen N."/>
            <person name="Bonometti L."/>
            <person name="Westerberg I."/>
            <person name="Brannstrom I.O."/>
            <person name="Guillou S."/>
            <person name="Cros-Aarteil S."/>
            <person name="Calhoun S."/>
            <person name="Haridas S."/>
            <person name="Kuo A."/>
            <person name="Mondo S."/>
            <person name="Pangilinan J."/>
            <person name="Riley R."/>
            <person name="LaButti K."/>
            <person name="Andreopoulos B."/>
            <person name="Lipzen A."/>
            <person name="Chen C."/>
            <person name="Yan M."/>
            <person name="Daum C."/>
            <person name="Ng V."/>
            <person name="Clum A."/>
            <person name="Steindorff A."/>
            <person name="Ohm R.A."/>
            <person name="Martin F."/>
            <person name="Silar P."/>
            <person name="Natvig D.O."/>
            <person name="Lalanne C."/>
            <person name="Gautier V."/>
            <person name="Ament-Velasquez S.L."/>
            <person name="Kruys A."/>
            <person name="Hutchinson M.I."/>
            <person name="Powell A.J."/>
            <person name="Barry K."/>
            <person name="Miller A.N."/>
            <person name="Grigoriev I.V."/>
            <person name="Debuchy R."/>
            <person name="Gladieux P."/>
            <person name="Hiltunen Thoren M."/>
            <person name="Johannesson H."/>
        </authorList>
    </citation>
    <scope>NUCLEOTIDE SEQUENCE</scope>
    <source>
        <strain evidence="2">CBS 958.72</strain>
    </source>
</reference>
<feature type="region of interest" description="Disordered" evidence="1">
    <location>
        <begin position="1"/>
        <end position="74"/>
    </location>
</feature>
<reference evidence="2" key="2">
    <citation type="submission" date="2023-06" db="EMBL/GenBank/DDBJ databases">
        <authorList>
            <consortium name="Lawrence Berkeley National Laboratory"/>
            <person name="Haridas S."/>
            <person name="Hensen N."/>
            <person name="Bonometti L."/>
            <person name="Westerberg I."/>
            <person name="Brannstrom I.O."/>
            <person name="Guillou S."/>
            <person name="Cros-Aarteil S."/>
            <person name="Calhoun S."/>
            <person name="Kuo A."/>
            <person name="Mondo S."/>
            <person name="Pangilinan J."/>
            <person name="Riley R."/>
            <person name="Labutti K."/>
            <person name="Andreopoulos B."/>
            <person name="Lipzen A."/>
            <person name="Chen C."/>
            <person name="Yanf M."/>
            <person name="Daum C."/>
            <person name="Ng V."/>
            <person name="Clum A."/>
            <person name="Steindorff A."/>
            <person name="Ohm R."/>
            <person name="Martin F."/>
            <person name="Silar P."/>
            <person name="Natvig D."/>
            <person name="Lalanne C."/>
            <person name="Gautier V."/>
            <person name="Ament-Velasquez S.L."/>
            <person name="Kruys A."/>
            <person name="Hutchinson M.I."/>
            <person name="Powell A.J."/>
            <person name="Barry K."/>
            <person name="Miller A.N."/>
            <person name="Grigoriev I.V."/>
            <person name="Debuchy R."/>
            <person name="Gladieux P."/>
            <person name="Thoren M.H."/>
            <person name="Johannesson H."/>
        </authorList>
    </citation>
    <scope>NUCLEOTIDE SEQUENCE</scope>
    <source>
        <strain evidence="2">CBS 958.72</strain>
    </source>
</reference>